<protein>
    <recommendedName>
        <fullName evidence="3">IDEAL domain-containing protein</fullName>
    </recommendedName>
</protein>
<proteinExistence type="predicted"/>
<reference evidence="1 2" key="1">
    <citation type="submission" date="2019-06" db="EMBL/GenBank/DDBJ databases">
        <title>Genome sequence of Ureibacillus terrenus.</title>
        <authorList>
            <person name="Maclea K.S."/>
            <person name="Simoes M."/>
        </authorList>
    </citation>
    <scope>NUCLEOTIDE SEQUENCE [LARGE SCALE GENOMIC DNA]</scope>
    <source>
        <strain evidence="1 2">ATCC BAA-384</strain>
    </source>
</reference>
<evidence type="ECO:0000313" key="2">
    <source>
        <dbReference type="Proteomes" id="UP000315753"/>
    </source>
</evidence>
<keyword evidence="2" id="KW-1185">Reference proteome</keyword>
<accession>A0A540V2X0</accession>
<dbReference type="OrthoDB" id="2887191at2"/>
<comment type="caution">
    <text evidence="1">The sequence shown here is derived from an EMBL/GenBank/DDBJ whole genome shotgun (WGS) entry which is preliminary data.</text>
</comment>
<sequence length="135" mass="15821">MGNFIVADNRGIEFQCFCQGYKKENLVLHPVFLEQGDLLTITNRKKYIVDVGWFILVKINDSQEEFLPVDELEEAMTNEALLDEIGCMLKMLSISYYLDQALAIRNKKEFIKYSSIRNKFATLYERLCEKVYIET</sequence>
<dbReference type="Proteomes" id="UP000315753">
    <property type="component" value="Unassembled WGS sequence"/>
</dbReference>
<gene>
    <name evidence="1" type="ORF">FKZ59_07130</name>
</gene>
<evidence type="ECO:0008006" key="3">
    <source>
        <dbReference type="Google" id="ProtNLM"/>
    </source>
</evidence>
<dbReference type="RefSeq" id="WP_141602064.1">
    <property type="nucleotide sequence ID" value="NZ_JARMSC010000015.1"/>
</dbReference>
<evidence type="ECO:0000313" key="1">
    <source>
        <dbReference type="EMBL" id="TQE91080.1"/>
    </source>
</evidence>
<dbReference type="EMBL" id="VIGD01000007">
    <property type="protein sequence ID" value="TQE91080.1"/>
    <property type="molecule type" value="Genomic_DNA"/>
</dbReference>
<organism evidence="1 2">
    <name type="scientific">Ureibacillus terrenus</name>
    <dbReference type="NCBI Taxonomy" id="118246"/>
    <lineage>
        <taxon>Bacteria</taxon>
        <taxon>Bacillati</taxon>
        <taxon>Bacillota</taxon>
        <taxon>Bacilli</taxon>
        <taxon>Bacillales</taxon>
        <taxon>Caryophanaceae</taxon>
        <taxon>Ureibacillus</taxon>
    </lineage>
</organism>
<name>A0A540V2X0_9BACL</name>
<dbReference type="AlphaFoldDB" id="A0A540V2X0"/>